<dbReference type="InterPro" id="IPR004638">
    <property type="entry name" value="EmrB-like"/>
</dbReference>
<feature type="transmembrane region" description="Helical" evidence="9">
    <location>
        <begin position="300"/>
        <end position="318"/>
    </location>
</feature>
<feature type="region of interest" description="Disordered" evidence="8">
    <location>
        <begin position="573"/>
        <end position="596"/>
    </location>
</feature>
<feature type="transmembrane region" description="Helical" evidence="9">
    <location>
        <begin position="141"/>
        <end position="162"/>
    </location>
</feature>
<dbReference type="Proteomes" id="UP001596505">
    <property type="component" value="Unassembled WGS sequence"/>
</dbReference>
<dbReference type="CDD" id="cd17503">
    <property type="entry name" value="MFS_LmrB_MDR_like"/>
    <property type="match status" value="1"/>
</dbReference>
<feature type="transmembrane region" description="Helical" evidence="9">
    <location>
        <begin position="201"/>
        <end position="223"/>
    </location>
</feature>
<protein>
    <submittedName>
        <fullName evidence="11">DHA2 family efflux MFS transporter permease subunit</fullName>
    </submittedName>
</protein>
<evidence type="ECO:0000256" key="1">
    <source>
        <dbReference type="ARBA" id="ARBA00004651"/>
    </source>
</evidence>
<keyword evidence="6 9" id="KW-1133">Transmembrane helix</keyword>
<dbReference type="InterPro" id="IPR020846">
    <property type="entry name" value="MFS_dom"/>
</dbReference>
<name>A0ABW2Q1K2_9BACL</name>
<feature type="transmembrane region" description="Helical" evidence="9">
    <location>
        <begin position="459"/>
        <end position="477"/>
    </location>
</feature>
<keyword evidence="3" id="KW-0813">Transport</keyword>
<dbReference type="NCBIfam" id="TIGR00711">
    <property type="entry name" value="efflux_EmrB"/>
    <property type="match status" value="1"/>
</dbReference>
<proteinExistence type="inferred from homology"/>
<keyword evidence="12" id="KW-1185">Reference proteome</keyword>
<dbReference type="PRINTS" id="PR01036">
    <property type="entry name" value="TCRTETB"/>
</dbReference>
<organism evidence="11 12">
    <name type="scientific">Scopulibacillus cellulosilyticus</name>
    <dbReference type="NCBI Taxonomy" id="2665665"/>
    <lineage>
        <taxon>Bacteria</taxon>
        <taxon>Bacillati</taxon>
        <taxon>Bacillota</taxon>
        <taxon>Bacilli</taxon>
        <taxon>Bacillales</taxon>
        <taxon>Sporolactobacillaceae</taxon>
        <taxon>Scopulibacillus</taxon>
    </lineage>
</organism>
<evidence type="ECO:0000256" key="8">
    <source>
        <dbReference type="SAM" id="MobiDB-lite"/>
    </source>
</evidence>
<keyword evidence="5 9" id="KW-0812">Transmembrane</keyword>
<feature type="transmembrane region" description="Helical" evidence="9">
    <location>
        <begin position="114"/>
        <end position="134"/>
    </location>
</feature>
<accession>A0ABW2Q1K2</accession>
<dbReference type="SUPFAM" id="SSF103473">
    <property type="entry name" value="MFS general substrate transporter"/>
    <property type="match status" value="1"/>
</dbReference>
<comment type="similarity">
    <text evidence="2">Belongs to the major facilitator superfamily. EmrB family.</text>
</comment>
<feature type="transmembrane region" description="Helical" evidence="9">
    <location>
        <begin position="330"/>
        <end position="348"/>
    </location>
</feature>
<dbReference type="PROSITE" id="PS50850">
    <property type="entry name" value="MFS"/>
    <property type="match status" value="1"/>
</dbReference>
<feature type="transmembrane region" description="Helical" evidence="9">
    <location>
        <begin position="229"/>
        <end position="249"/>
    </location>
</feature>
<feature type="transmembrane region" description="Helical" evidence="9">
    <location>
        <begin position="168"/>
        <end position="189"/>
    </location>
</feature>
<evidence type="ECO:0000256" key="5">
    <source>
        <dbReference type="ARBA" id="ARBA00022692"/>
    </source>
</evidence>
<evidence type="ECO:0000256" key="9">
    <source>
        <dbReference type="SAM" id="Phobius"/>
    </source>
</evidence>
<sequence length="626" mass="69500">MTNTQAASGNVRVAPIFSVMIAGAFIAFLNQTLVNVALPQMMDHLHISATTADWMTTIYMLVNGVVIPITAFLMDRFTTRQLYITSMGLFTIGTLICGIGPNFTIILIGRVVQAAGAGILMPLVTNIIFTLFPINKRGMAMGIFGIALNFAPAIGPTLSGWIVQTYSWRVLFFIILPIAIIDVIVAIFVLKNVTKTKRPKLDMLGVILSTVGFGGVLYGFSIAGSKGWGSTYVISMLTIGGICLGLFVWRQLAVPHAILEFRIFRYPMFTLTTIINVIVTMALYAGMILTPIFIQNILMISPFMSGLMYLPGGILMAIMSPITGKLFDKIGARWLSVAGLAIMVFTTFELSRLHTDTSYMYVLIVYTVRSFGMAIMMMPIMTAGLNELPMSLNRYGTAMLNTFRMIAGAVGMALLVTVMSTRTATHMHQIVTDKHILPTAKVQMAAAMKKATVMGINDAFLIAAFLAAIALILSFFIRKTRPSEDTVQEVVLAPQTVDGKEITNELNQQPAFIFKNDALVSQQMSEPIMRDADYRQALIEFQTKRQEHDDHQLMRDKDYRRALIEFQREHQRLDRNQSISDSEIHRDPAVIPDSQDSDHAEFLNAFRTMMKQSAFSDQNKGLEKVK</sequence>
<feature type="transmembrane region" description="Helical" evidence="9">
    <location>
        <begin position="402"/>
        <end position="420"/>
    </location>
</feature>
<dbReference type="EMBL" id="JBHTCO010000017">
    <property type="protein sequence ID" value="MFC7393900.1"/>
    <property type="molecule type" value="Genomic_DNA"/>
</dbReference>
<dbReference type="RefSeq" id="WP_380966704.1">
    <property type="nucleotide sequence ID" value="NZ_JBHTCO010000017.1"/>
</dbReference>
<comment type="caution">
    <text evidence="11">The sequence shown here is derived from an EMBL/GenBank/DDBJ whole genome shotgun (WGS) entry which is preliminary data.</text>
</comment>
<dbReference type="Gene3D" id="1.20.1250.20">
    <property type="entry name" value="MFS general substrate transporter like domains"/>
    <property type="match status" value="1"/>
</dbReference>
<evidence type="ECO:0000313" key="12">
    <source>
        <dbReference type="Proteomes" id="UP001596505"/>
    </source>
</evidence>
<dbReference type="InterPro" id="IPR036259">
    <property type="entry name" value="MFS_trans_sf"/>
</dbReference>
<evidence type="ECO:0000256" key="6">
    <source>
        <dbReference type="ARBA" id="ARBA00022989"/>
    </source>
</evidence>
<feature type="transmembrane region" description="Helical" evidence="9">
    <location>
        <begin position="360"/>
        <end position="381"/>
    </location>
</feature>
<evidence type="ECO:0000313" key="11">
    <source>
        <dbReference type="EMBL" id="MFC7393900.1"/>
    </source>
</evidence>
<feature type="transmembrane region" description="Helical" evidence="9">
    <location>
        <begin position="54"/>
        <end position="74"/>
    </location>
</feature>
<feature type="transmembrane region" description="Helical" evidence="9">
    <location>
        <begin position="12"/>
        <end position="34"/>
    </location>
</feature>
<dbReference type="PANTHER" id="PTHR42718:SF9">
    <property type="entry name" value="MAJOR FACILITATOR SUPERFAMILY MULTIDRUG TRANSPORTER MFSC"/>
    <property type="match status" value="1"/>
</dbReference>
<feature type="transmembrane region" description="Helical" evidence="9">
    <location>
        <begin position="86"/>
        <end position="108"/>
    </location>
</feature>
<dbReference type="InterPro" id="IPR011701">
    <property type="entry name" value="MFS"/>
</dbReference>
<dbReference type="PANTHER" id="PTHR42718">
    <property type="entry name" value="MAJOR FACILITATOR SUPERFAMILY MULTIDRUG TRANSPORTER MFSC"/>
    <property type="match status" value="1"/>
</dbReference>
<reference evidence="12" key="1">
    <citation type="journal article" date="2019" name="Int. J. Syst. Evol. Microbiol.">
        <title>The Global Catalogue of Microorganisms (GCM) 10K type strain sequencing project: providing services to taxonomists for standard genome sequencing and annotation.</title>
        <authorList>
            <consortium name="The Broad Institute Genomics Platform"/>
            <consortium name="The Broad Institute Genome Sequencing Center for Infectious Disease"/>
            <person name="Wu L."/>
            <person name="Ma J."/>
        </authorList>
    </citation>
    <scope>NUCLEOTIDE SEQUENCE [LARGE SCALE GENOMIC DNA]</scope>
    <source>
        <strain evidence="12">CGMCC 1.16305</strain>
    </source>
</reference>
<dbReference type="Gene3D" id="1.20.1720.10">
    <property type="entry name" value="Multidrug resistance protein D"/>
    <property type="match status" value="1"/>
</dbReference>
<gene>
    <name evidence="11" type="ORF">ACFQRG_13145</name>
</gene>
<feature type="transmembrane region" description="Helical" evidence="9">
    <location>
        <begin position="269"/>
        <end position="294"/>
    </location>
</feature>
<evidence type="ECO:0000256" key="7">
    <source>
        <dbReference type="ARBA" id="ARBA00023136"/>
    </source>
</evidence>
<keyword evidence="4" id="KW-1003">Cell membrane</keyword>
<evidence type="ECO:0000256" key="3">
    <source>
        <dbReference type="ARBA" id="ARBA00022448"/>
    </source>
</evidence>
<evidence type="ECO:0000259" key="10">
    <source>
        <dbReference type="PROSITE" id="PS50850"/>
    </source>
</evidence>
<keyword evidence="7 9" id="KW-0472">Membrane</keyword>
<evidence type="ECO:0000256" key="4">
    <source>
        <dbReference type="ARBA" id="ARBA00022475"/>
    </source>
</evidence>
<dbReference type="Pfam" id="PF07690">
    <property type="entry name" value="MFS_1"/>
    <property type="match status" value="1"/>
</dbReference>
<feature type="domain" description="Major facilitator superfamily (MFS) profile" evidence="10">
    <location>
        <begin position="16"/>
        <end position="482"/>
    </location>
</feature>
<evidence type="ECO:0000256" key="2">
    <source>
        <dbReference type="ARBA" id="ARBA00008537"/>
    </source>
</evidence>
<comment type="subcellular location">
    <subcellularLocation>
        <location evidence="1">Cell membrane</location>
        <topology evidence="1">Multi-pass membrane protein</topology>
    </subcellularLocation>
</comment>